<name>A0A2J8KLH7_PANTR</name>
<evidence type="ECO:0000313" key="1">
    <source>
        <dbReference type="EMBL" id="PNI35859.1"/>
    </source>
</evidence>
<proteinExistence type="predicted"/>
<dbReference type="AlphaFoldDB" id="A0A2J8KLH7"/>
<organism evidence="1 2">
    <name type="scientific">Pan troglodytes</name>
    <name type="common">Chimpanzee</name>
    <dbReference type="NCBI Taxonomy" id="9598"/>
    <lineage>
        <taxon>Eukaryota</taxon>
        <taxon>Metazoa</taxon>
        <taxon>Chordata</taxon>
        <taxon>Craniata</taxon>
        <taxon>Vertebrata</taxon>
        <taxon>Euteleostomi</taxon>
        <taxon>Mammalia</taxon>
        <taxon>Eutheria</taxon>
        <taxon>Euarchontoglires</taxon>
        <taxon>Primates</taxon>
        <taxon>Haplorrhini</taxon>
        <taxon>Catarrhini</taxon>
        <taxon>Hominidae</taxon>
        <taxon>Pan</taxon>
    </lineage>
</organism>
<sequence>MALGQCLSASFPAPGALKLRPFLASWSPALGCVSASALAGHLALTGIVSSSAQVVPAALSGIDGEPGGRCVGPAGRGPVSLSQVLSSQWAETLTLPGTLLSCTVLCELFHLGGPLGIDWHRW</sequence>
<comment type="caution">
    <text evidence="1">The sequence shown here is derived from an EMBL/GenBank/DDBJ whole genome shotgun (WGS) entry which is preliminary data.</text>
</comment>
<reference evidence="1 2" key="1">
    <citation type="submission" date="2017-12" db="EMBL/GenBank/DDBJ databases">
        <title>High-resolution comparative analysis of great ape genomes.</title>
        <authorList>
            <person name="Pollen A."/>
            <person name="Hastie A."/>
            <person name="Hormozdiari F."/>
            <person name="Dougherty M."/>
            <person name="Liu R."/>
            <person name="Chaisson M."/>
            <person name="Hoppe E."/>
            <person name="Hill C."/>
            <person name="Pang A."/>
            <person name="Hillier L."/>
            <person name="Baker C."/>
            <person name="Armstrong J."/>
            <person name="Shendure J."/>
            <person name="Paten B."/>
            <person name="Wilson R."/>
            <person name="Chao H."/>
            <person name="Schneider V."/>
            <person name="Ventura M."/>
            <person name="Kronenberg Z."/>
            <person name="Murali S."/>
            <person name="Gordon D."/>
            <person name="Cantsilieris S."/>
            <person name="Munson K."/>
            <person name="Nelson B."/>
            <person name="Raja A."/>
            <person name="Underwood J."/>
            <person name="Diekhans M."/>
            <person name="Fiddes I."/>
            <person name="Haussler D."/>
            <person name="Eichler E."/>
        </authorList>
    </citation>
    <scope>NUCLEOTIDE SEQUENCE [LARGE SCALE GENOMIC DNA]</scope>
    <source>
        <strain evidence="1">Yerkes chimp pedigree #C0471</strain>
    </source>
</reference>
<evidence type="ECO:0000313" key="2">
    <source>
        <dbReference type="Proteomes" id="UP000236370"/>
    </source>
</evidence>
<accession>A0A2J8KLH7</accession>
<dbReference type="EMBL" id="NBAG03000353">
    <property type="protein sequence ID" value="PNI35859.1"/>
    <property type="molecule type" value="Genomic_DNA"/>
</dbReference>
<gene>
    <name evidence="1" type="ORF">CK820_G0037543</name>
</gene>
<protein>
    <submittedName>
        <fullName evidence="1">SNHG14 isoform 26</fullName>
    </submittedName>
</protein>
<dbReference type="Proteomes" id="UP000236370">
    <property type="component" value="Unassembled WGS sequence"/>
</dbReference>